<gene>
    <name evidence="2" type="ORF">R5A26_30205</name>
</gene>
<accession>A0ABU4FI23</accession>
<dbReference type="InterPro" id="IPR024983">
    <property type="entry name" value="CHAT_dom"/>
</dbReference>
<dbReference type="Pfam" id="PF12770">
    <property type="entry name" value="CHAT"/>
    <property type="match status" value="1"/>
</dbReference>
<feature type="domain" description="CHAT" evidence="1">
    <location>
        <begin position="683"/>
        <end position="971"/>
    </location>
</feature>
<dbReference type="RefSeq" id="WP_317773877.1">
    <property type="nucleotide sequence ID" value="NZ_JAWMAJ010000122.1"/>
</dbReference>
<dbReference type="EMBL" id="JAWMAJ010000122">
    <property type="protein sequence ID" value="MDV7220224.1"/>
    <property type="molecule type" value="Genomic_DNA"/>
</dbReference>
<dbReference type="Proteomes" id="UP001187346">
    <property type="component" value="Unassembled WGS sequence"/>
</dbReference>
<name>A0ABU4FI23_9ACTN</name>
<comment type="caution">
    <text evidence="2">The sequence shown here is derived from an EMBL/GenBank/DDBJ whole genome shotgun (WGS) entry which is preliminary data.</text>
</comment>
<evidence type="ECO:0000313" key="3">
    <source>
        <dbReference type="Proteomes" id="UP001187346"/>
    </source>
</evidence>
<proteinExistence type="predicted"/>
<organism evidence="2 3">
    <name type="scientific">Streptomyces prunicolor</name>
    <dbReference type="NCBI Taxonomy" id="67348"/>
    <lineage>
        <taxon>Bacteria</taxon>
        <taxon>Bacillati</taxon>
        <taxon>Actinomycetota</taxon>
        <taxon>Actinomycetes</taxon>
        <taxon>Kitasatosporales</taxon>
        <taxon>Streptomycetaceae</taxon>
        <taxon>Streptomyces</taxon>
    </lineage>
</organism>
<evidence type="ECO:0000259" key="1">
    <source>
        <dbReference type="Pfam" id="PF12770"/>
    </source>
</evidence>
<keyword evidence="3" id="KW-1185">Reference proteome</keyword>
<protein>
    <submittedName>
        <fullName evidence="2">CHAT domain-containing protein</fullName>
    </submittedName>
</protein>
<evidence type="ECO:0000313" key="2">
    <source>
        <dbReference type="EMBL" id="MDV7220224.1"/>
    </source>
</evidence>
<sequence length="972" mass="105042">MSKWKRRRLLFMADVHEWRGTDPSEVLAGLHELAAEDPYDLEVLLAAAELLSDRAGRRTGTAREADLAASISLLHRCVPLVPPGDYDRWRVFNSLGQRLFLVAQGTDSPEPVAESVLAFREAVAATPHGDRMRQVNQFFLAVQLGEHFERSGDRDAPVEAVQVAREGYATVPPGDELSPMFRTVLITSLRHLAGATAQVEPLQEAVGLAREALSEAGSTSARAGAQFDLVRALRALYDATTDARLLVEAVDLSEQCLAATPRRDPEFDTRRARLASAVRLLAQDRRDPDLMRRAIDLMRATIETPSAADEHADTLIDLIQSLASLHTMTDDPLALRDAELTARTALASAPDPGPWRTQAQLALAEALLYRSSVHARGTDAVALHEALGLFQHVAAATPPDHGERGYRLWLLGVTLNDLAKHGDGDTAAWRRQARQVFAEAASAAGPPIVRIKNYQQLGATEAALGDPHASLAAYEAAVALLPQLTPDWLSYRGNIIGLRQIEGLSEGAAAAALELGRPERALELLELSRGILHGRTLEARDLRLLRHRSPELHAEFLRLRTALNSGARDGNDGIDGNDESWADLIGRIRSLDGMAGFLRAPSVQALRRHAEQGPVVIVNVSGRRCDALILRADGEQPVLTVPLTGLTQADVITHLLRLTRAVFAGPNDPSLLARRDAQRELDAILRWLWDRVTSPVLDALGLTAPSSDTRPPPRIWWCPVGLMAYFPLHAAGRHDSGAQSGRATVMDRAVSSYTTTVRALAGRFGPQAAGTTPHTLVVAVPDAENAPSLPGAAAEAAALAELLPNSLVLSGAQATYENVVRALPAHPVAHLSCHGLTSWENPAAGMLLLHDHLTRPLTVEQLSAMELPYADLAYLSACSTSNTHPDNADEALHITGAFQLAGYRRVIGTLWPVDDTTSVEITRATYADLTHGGSTPPRTELSARALHRAVRALRDRYPASPALWAGYVHVGH</sequence>
<reference evidence="2 3" key="1">
    <citation type="submission" date="2023-10" db="EMBL/GenBank/DDBJ databases">
        <title>Characterization of rhizosphere-enriched actinobacteria from wheat plants lab-grown on chernevaya soil.</title>
        <authorList>
            <person name="Tikhonova E.N."/>
            <person name="Konopkin A."/>
            <person name="Kravchenko I.K."/>
        </authorList>
    </citation>
    <scope>NUCLEOTIDE SEQUENCE [LARGE SCALE GENOMIC DNA]</scope>
    <source>
        <strain evidence="2 3">RR29</strain>
    </source>
</reference>